<evidence type="ECO:0008006" key="4">
    <source>
        <dbReference type="Google" id="ProtNLM"/>
    </source>
</evidence>
<keyword evidence="3" id="KW-1185">Reference proteome</keyword>
<proteinExistence type="predicted"/>
<accession>A0A1M7AMI0</accession>
<feature type="transmembrane region" description="Helical" evidence="1">
    <location>
        <begin position="63"/>
        <end position="79"/>
    </location>
</feature>
<feature type="transmembrane region" description="Helical" evidence="1">
    <location>
        <begin position="91"/>
        <end position="109"/>
    </location>
</feature>
<dbReference type="RefSeq" id="WP_245793763.1">
    <property type="nucleotide sequence ID" value="NZ_FRBU01000007.1"/>
</dbReference>
<dbReference type="STRING" id="69322.SAMN05443669_100790"/>
<feature type="transmembrane region" description="Helical" evidence="1">
    <location>
        <begin position="5"/>
        <end position="25"/>
    </location>
</feature>
<sequence>MFRVVIYIGMFVTALAIYVLQRFSLPLPSVINNYANDLFCLPLLLGAMEFTIRHLKKDKDFKFPLGFVILLASYYSFYFEYYLPSFNQRYTADWADVILYFIGGLLFYFSENKKGVRLLGKGLQDI</sequence>
<keyword evidence="1" id="KW-0472">Membrane</keyword>
<keyword evidence="1" id="KW-0812">Transmembrane</keyword>
<evidence type="ECO:0000313" key="3">
    <source>
        <dbReference type="Proteomes" id="UP000184260"/>
    </source>
</evidence>
<keyword evidence="1" id="KW-1133">Transmembrane helix</keyword>
<gene>
    <name evidence="2" type="ORF">SAMN05443669_100790</name>
</gene>
<dbReference type="Proteomes" id="UP000184260">
    <property type="component" value="Unassembled WGS sequence"/>
</dbReference>
<evidence type="ECO:0000313" key="2">
    <source>
        <dbReference type="EMBL" id="SHL43918.1"/>
    </source>
</evidence>
<evidence type="ECO:0000256" key="1">
    <source>
        <dbReference type="SAM" id="Phobius"/>
    </source>
</evidence>
<reference evidence="3" key="1">
    <citation type="submission" date="2016-11" db="EMBL/GenBank/DDBJ databases">
        <authorList>
            <person name="Varghese N."/>
            <person name="Submissions S."/>
        </authorList>
    </citation>
    <scope>NUCLEOTIDE SEQUENCE [LARGE SCALE GENOMIC DNA]</scope>
    <source>
        <strain evidence="3">DSM 3661</strain>
    </source>
</reference>
<organism evidence="2 3">
    <name type="scientific">Flavobacterium xanthum</name>
    <dbReference type="NCBI Taxonomy" id="69322"/>
    <lineage>
        <taxon>Bacteria</taxon>
        <taxon>Pseudomonadati</taxon>
        <taxon>Bacteroidota</taxon>
        <taxon>Flavobacteriia</taxon>
        <taxon>Flavobacteriales</taxon>
        <taxon>Flavobacteriaceae</taxon>
        <taxon>Flavobacterium</taxon>
    </lineage>
</organism>
<protein>
    <recommendedName>
        <fullName evidence="4">Magnesium citrate secondary transporter</fullName>
    </recommendedName>
</protein>
<dbReference type="EMBL" id="FRBU01000007">
    <property type="protein sequence ID" value="SHL43918.1"/>
    <property type="molecule type" value="Genomic_DNA"/>
</dbReference>
<dbReference type="AlphaFoldDB" id="A0A1M7AMI0"/>
<name>A0A1M7AMI0_9FLAO</name>